<dbReference type="PANTHER" id="PTHR30386">
    <property type="entry name" value="MEMBRANE FUSION SUBUNIT OF EMRAB-TOLC MULTIDRUG EFFLUX PUMP"/>
    <property type="match status" value="1"/>
</dbReference>
<evidence type="ECO:0000256" key="7">
    <source>
        <dbReference type="ARBA" id="ARBA00022989"/>
    </source>
</evidence>
<dbReference type="InterPro" id="IPR058781">
    <property type="entry name" value="HH_AprE-like"/>
</dbReference>
<evidence type="ECO:0000259" key="12">
    <source>
        <dbReference type="Pfam" id="PF26002"/>
    </source>
</evidence>
<reference evidence="13 14" key="1">
    <citation type="submission" date="2021-06" db="EMBL/GenBank/DDBJ databases">
        <title>Rhodobacteraceae bacterium strain HSP-20.</title>
        <authorList>
            <person name="Chen W.-M."/>
        </authorList>
    </citation>
    <scope>NUCLEOTIDE SEQUENCE [LARGE SCALE GENOMIC DNA]</scope>
    <source>
        <strain evidence="13 14">HSP-20</strain>
    </source>
</reference>
<keyword evidence="7" id="KW-1133">Transmembrane helix</keyword>
<dbReference type="Proteomes" id="UP000731907">
    <property type="component" value="Unassembled WGS sequence"/>
</dbReference>
<evidence type="ECO:0000313" key="14">
    <source>
        <dbReference type="Proteomes" id="UP000731907"/>
    </source>
</evidence>
<feature type="coiled-coil region" evidence="10">
    <location>
        <begin position="266"/>
        <end position="293"/>
    </location>
</feature>
<evidence type="ECO:0000256" key="1">
    <source>
        <dbReference type="ARBA" id="ARBA00004377"/>
    </source>
</evidence>
<dbReference type="EMBL" id="JAAATX020000008">
    <property type="protein sequence ID" value="MBU9698754.1"/>
    <property type="molecule type" value="Genomic_DNA"/>
</dbReference>
<evidence type="ECO:0000256" key="10">
    <source>
        <dbReference type="SAM" id="Coils"/>
    </source>
</evidence>
<keyword evidence="6" id="KW-0812">Transmembrane</keyword>
<dbReference type="Pfam" id="PF25994">
    <property type="entry name" value="HH_AprE"/>
    <property type="match status" value="1"/>
</dbReference>
<evidence type="ECO:0000259" key="11">
    <source>
        <dbReference type="Pfam" id="PF25994"/>
    </source>
</evidence>
<evidence type="ECO:0000256" key="9">
    <source>
        <dbReference type="RuleBase" id="RU365093"/>
    </source>
</evidence>
<keyword evidence="5 9" id="KW-0997">Cell inner membrane</keyword>
<comment type="similarity">
    <text evidence="2 9">Belongs to the membrane fusion protein (MFP) (TC 8.A.1) family.</text>
</comment>
<dbReference type="InterPro" id="IPR058982">
    <property type="entry name" value="Beta-barrel_AprE"/>
</dbReference>
<accession>A0ABS6J4S2</accession>
<feature type="domain" description="AprE-like long alpha-helical hairpin" evidence="11">
    <location>
        <begin position="101"/>
        <end position="285"/>
    </location>
</feature>
<feature type="domain" description="AprE-like beta-barrel" evidence="12">
    <location>
        <begin position="328"/>
        <end position="415"/>
    </location>
</feature>
<evidence type="ECO:0000256" key="3">
    <source>
        <dbReference type="ARBA" id="ARBA00022448"/>
    </source>
</evidence>
<dbReference type="NCBIfam" id="TIGR01843">
    <property type="entry name" value="type_I_hlyD"/>
    <property type="match status" value="1"/>
</dbReference>
<protein>
    <recommendedName>
        <fullName evidence="9">Membrane fusion protein (MFP) family protein</fullName>
    </recommendedName>
</protein>
<comment type="subcellular location">
    <subcellularLocation>
        <location evidence="1 9">Cell inner membrane</location>
        <topology evidence="1 9">Single-pass membrane protein</topology>
    </subcellularLocation>
</comment>
<gene>
    <name evidence="13" type="ORF">GU927_012955</name>
</gene>
<keyword evidence="4 9" id="KW-1003">Cell membrane</keyword>
<dbReference type="InterPro" id="IPR010129">
    <property type="entry name" value="T1SS_HlyD"/>
</dbReference>
<organism evidence="13 14">
    <name type="scientific">Paragemmobacter amnigenus</name>
    <dbReference type="NCBI Taxonomy" id="2852097"/>
    <lineage>
        <taxon>Bacteria</taxon>
        <taxon>Pseudomonadati</taxon>
        <taxon>Pseudomonadota</taxon>
        <taxon>Alphaproteobacteria</taxon>
        <taxon>Rhodobacterales</taxon>
        <taxon>Paracoccaceae</taxon>
        <taxon>Paragemmobacter</taxon>
    </lineage>
</organism>
<keyword evidence="8" id="KW-0472">Membrane</keyword>
<evidence type="ECO:0000256" key="5">
    <source>
        <dbReference type="ARBA" id="ARBA00022519"/>
    </source>
</evidence>
<dbReference type="PRINTS" id="PR01490">
    <property type="entry name" value="RTXTOXIND"/>
</dbReference>
<keyword evidence="3 9" id="KW-0813">Transport</keyword>
<evidence type="ECO:0000313" key="13">
    <source>
        <dbReference type="EMBL" id="MBU9698754.1"/>
    </source>
</evidence>
<dbReference type="InterPro" id="IPR050739">
    <property type="entry name" value="MFP"/>
</dbReference>
<evidence type="ECO:0000256" key="8">
    <source>
        <dbReference type="ARBA" id="ARBA00023136"/>
    </source>
</evidence>
<comment type="caution">
    <text evidence="13">The sequence shown here is derived from an EMBL/GenBank/DDBJ whole genome shotgun (WGS) entry which is preliminary data.</text>
</comment>
<sequence length="439" mass="47198">MTPTATFPQVTTDLSSGFALKPRLVAAGALAAFLVGGIGLWSATARIDAAIIGAGSVLVKSDLQNVQHVEGGTLRSILVQEGEQVVAGQPVLMLETFDLDTQIAMIASQLAEAEARAARLSAERDGGVMASPSAGIQDDPVALHVYEGERRLMEENRITQEAERMALGLQADQLRFEREGMLAQLAALEGELALVAASHERFTSLLENGAIEKSRVDEVQREVTRLQGEIGSIRAGLARTEARQTELALQMDRLLSAARADAHRDLRALEPQITELRQQLAAARQKKERAILRAPSAGIVNEVNVATIGEVVPPGKTLVSIVPVASDLVIEFRIATTDIDAIRPGQKARLRFPAFNQRLTPEIEGVVESIGAAAVTDPQTGMSYYAARAKATDDLGLLGDRGLVHGMPVEVYVPTAERVVISYLVQPVVDQMNRAMREE</sequence>
<proteinExistence type="inferred from homology"/>
<dbReference type="Gene3D" id="2.40.30.170">
    <property type="match status" value="1"/>
</dbReference>
<evidence type="ECO:0000256" key="2">
    <source>
        <dbReference type="ARBA" id="ARBA00009477"/>
    </source>
</evidence>
<keyword evidence="14" id="KW-1185">Reference proteome</keyword>
<dbReference type="PANTHER" id="PTHR30386:SF17">
    <property type="entry name" value="ALKALINE PROTEASE SECRETION PROTEIN APRE"/>
    <property type="match status" value="1"/>
</dbReference>
<evidence type="ECO:0000256" key="6">
    <source>
        <dbReference type="ARBA" id="ARBA00022692"/>
    </source>
</evidence>
<dbReference type="RefSeq" id="WP_161762869.1">
    <property type="nucleotide sequence ID" value="NZ_JAAATX020000008.1"/>
</dbReference>
<evidence type="ECO:0000256" key="4">
    <source>
        <dbReference type="ARBA" id="ARBA00022475"/>
    </source>
</evidence>
<keyword evidence="10" id="KW-0175">Coiled coil</keyword>
<name>A0ABS6J4S2_9RHOB</name>
<dbReference type="Pfam" id="PF26002">
    <property type="entry name" value="Beta-barrel_AprE"/>
    <property type="match status" value="1"/>
</dbReference>